<sequence>MVEKRSYPYPDSRPFNPQYQNKRQRADGPSYPAYTKPSGPPRPYNIKNCGGTASKPTKLSASEVQAGLLSLLDQFVDEEPSSNGNTEVLQYARKLQELLSQRASQSLPTSAKRDLDHRRPGQPLPTTLPPYTPQRLQRASKLPPLPPVNEPYLKESIFRHRSSNNNTTDSLNYERLEFLGDAYIEVISTRIIYCRFQHLETGKQANLREQLVKNESLAQLSDAYGFGERIAHAGDEHLDKGWTKILADVFEAYVAAIILADPENGFWVAEAWLTELWAPQLLEYKETLVENPEAKNELARLIMAPRVKLHYLDEKPMEFKNGVQKFFLGCYLTGWGYENQWLGSGEGQNKGQAGLAAASDAMQRSKAIIEECQRKKLELYPLALKASAPGELTGKPDPEKENVKKEGEKKKALAAEEEEEPYKKKNQTEAGEEKPKKKKDKTLNEDETEEIKQKKKDRARKEDGAEKVKEKKKKNKTAVDWSEIVMKGTF</sequence>
<dbReference type="SMART" id="SM00535">
    <property type="entry name" value="RIBOc"/>
    <property type="match status" value="1"/>
</dbReference>
<feature type="region of interest" description="Disordered" evidence="2">
    <location>
        <begin position="103"/>
        <end position="147"/>
    </location>
</feature>
<evidence type="ECO:0000313" key="5">
    <source>
        <dbReference type="Proteomes" id="UP000799536"/>
    </source>
</evidence>
<dbReference type="SUPFAM" id="SSF69065">
    <property type="entry name" value="RNase III domain-like"/>
    <property type="match status" value="1"/>
</dbReference>
<dbReference type="AlphaFoldDB" id="A0A9P4JW87"/>
<dbReference type="Gene3D" id="1.10.1520.10">
    <property type="entry name" value="Ribonuclease III domain"/>
    <property type="match status" value="1"/>
</dbReference>
<dbReference type="GO" id="GO:0004525">
    <property type="term" value="F:ribonuclease III activity"/>
    <property type="evidence" value="ECO:0007669"/>
    <property type="project" value="InterPro"/>
</dbReference>
<gene>
    <name evidence="4" type="ORF">GQ43DRAFT_436925</name>
</gene>
<accession>A0A9P4JW87</accession>
<organism evidence="4 5">
    <name type="scientific">Delitschia confertaspora ATCC 74209</name>
    <dbReference type="NCBI Taxonomy" id="1513339"/>
    <lineage>
        <taxon>Eukaryota</taxon>
        <taxon>Fungi</taxon>
        <taxon>Dikarya</taxon>
        <taxon>Ascomycota</taxon>
        <taxon>Pezizomycotina</taxon>
        <taxon>Dothideomycetes</taxon>
        <taxon>Pleosporomycetidae</taxon>
        <taxon>Pleosporales</taxon>
        <taxon>Delitschiaceae</taxon>
        <taxon>Delitschia</taxon>
    </lineage>
</organism>
<dbReference type="PROSITE" id="PS00517">
    <property type="entry name" value="RNASE_3_1"/>
    <property type="match status" value="1"/>
</dbReference>
<dbReference type="Gene3D" id="3.30.160.20">
    <property type="match status" value="1"/>
</dbReference>
<dbReference type="SUPFAM" id="SSF54768">
    <property type="entry name" value="dsRNA-binding domain-like"/>
    <property type="match status" value="1"/>
</dbReference>
<evidence type="ECO:0000313" key="4">
    <source>
        <dbReference type="EMBL" id="KAF2205589.1"/>
    </source>
</evidence>
<dbReference type="InterPro" id="IPR000999">
    <property type="entry name" value="RNase_III_dom"/>
</dbReference>
<dbReference type="OrthoDB" id="2392202at2759"/>
<feature type="domain" description="RNase III" evidence="3">
    <location>
        <begin position="148"/>
        <end position="262"/>
    </location>
</feature>
<feature type="compositionally biased region" description="Pro residues" evidence="2">
    <location>
        <begin position="122"/>
        <end position="132"/>
    </location>
</feature>
<reference evidence="4" key="1">
    <citation type="journal article" date="2020" name="Stud. Mycol.">
        <title>101 Dothideomycetes genomes: a test case for predicting lifestyles and emergence of pathogens.</title>
        <authorList>
            <person name="Haridas S."/>
            <person name="Albert R."/>
            <person name="Binder M."/>
            <person name="Bloem J."/>
            <person name="Labutti K."/>
            <person name="Salamov A."/>
            <person name="Andreopoulos B."/>
            <person name="Baker S."/>
            <person name="Barry K."/>
            <person name="Bills G."/>
            <person name="Bluhm B."/>
            <person name="Cannon C."/>
            <person name="Castanera R."/>
            <person name="Culley D."/>
            <person name="Daum C."/>
            <person name="Ezra D."/>
            <person name="Gonzalez J."/>
            <person name="Henrissat B."/>
            <person name="Kuo A."/>
            <person name="Liang C."/>
            <person name="Lipzen A."/>
            <person name="Lutzoni F."/>
            <person name="Magnuson J."/>
            <person name="Mondo S."/>
            <person name="Nolan M."/>
            <person name="Ohm R."/>
            <person name="Pangilinan J."/>
            <person name="Park H.-J."/>
            <person name="Ramirez L."/>
            <person name="Alfaro M."/>
            <person name="Sun H."/>
            <person name="Tritt A."/>
            <person name="Yoshinaga Y."/>
            <person name="Zwiers L.-H."/>
            <person name="Turgeon B."/>
            <person name="Goodwin S."/>
            <person name="Spatafora J."/>
            <person name="Crous P."/>
            <person name="Grigoriev I."/>
        </authorList>
    </citation>
    <scope>NUCLEOTIDE SEQUENCE</scope>
    <source>
        <strain evidence="4">ATCC 74209</strain>
    </source>
</reference>
<dbReference type="GO" id="GO:0005654">
    <property type="term" value="C:nucleoplasm"/>
    <property type="evidence" value="ECO:0007669"/>
    <property type="project" value="TreeGrafter"/>
</dbReference>
<dbReference type="GO" id="GO:0034475">
    <property type="term" value="P:U4 snRNA 3'-end processing"/>
    <property type="evidence" value="ECO:0007669"/>
    <property type="project" value="TreeGrafter"/>
</dbReference>
<dbReference type="Proteomes" id="UP000799536">
    <property type="component" value="Unassembled WGS sequence"/>
</dbReference>
<dbReference type="GO" id="GO:0006369">
    <property type="term" value="P:termination of RNA polymerase II transcription"/>
    <property type="evidence" value="ECO:0007669"/>
    <property type="project" value="TreeGrafter"/>
</dbReference>
<dbReference type="GO" id="GO:0006364">
    <property type="term" value="P:rRNA processing"/>
    <property type="evidence" value="ECO:0007669"/>
    <property type="project" value="TreeGrafter"/>
</dbReference>
<proteinExistence type="predicted"/>
<dbReference type="EMBL" id="ML993853">
    <property type="protein sequence ID" value="KAF2205589.1"/>
    <property type="molecule type" value="Genomic_DNA"/>
</dbReference>
<feature type="region of interest" description="Disordered" evidence="2">
    <location>
        <begin position="1"/>
        <end position="58"/>
    </location>
</feature>
<feature type="region of interest" description="Disordered" evidence="2">
    <location>
        <begin position="388"/>
        <end position="490"/>
    </location>
</feature>
<dbReference type="PANTHER" id="PTHR11207:SF0">
    <property type="entry name" value="RIBONUCLEASE 3"/>
    <property type="match status" value="1"/>
</dbReference>
<comment type="caution">
    <text evidence="4">The sequence shown here is derived from an EMBL/GenBank/DDBJ whole genome shotgun (WGS) entry which is preliminary data.</text>
</comment>
<keyword evidence="5" id="KW-1185">Reference proteome</keyword>
<protein>
    <submittedName>
        <fullName evidence="4">Ribonuclease III</fullName>
    </submittedName>
</protein>
<dbReference type="Pfam" id="PF00636">
    <property type="entry name" value="Ribonuclease_3"/>
    <property type="match status" value="1"/>
</dbReference>
<feature type="compositionally biased region" description="Basic and acidic residues" evidence="2">
    <location>
        <begin position="394"/>
        <end position="414"/>
    </location>
</feature>
<dbReference type="GO" id="GO:0003723">
    <property type="term" value="F:RNA binding"/>
    <property type="evidence" value="ECO:0007669"/>
    <property type="project" value="UniProtKB-KW"/>
</dbReference>
<dbReference type="PROSITE" id="PS50142">
    <property type="entry name" value="RNASE_3_2"/>
    <property type="match status" value="1"/>
</dbReference>
<evidence type="ECO:0000256" key="2">
    <source>
        <dbReference type="SAM" id="MobiDB-lite"/>
    </source>
</evidence>
<feature type="compositionally biased region" description="Basic and acidic residues" evidence="2">
    <location>
        <begin position="459"/>
        <end position="469"/>
    </location>
</feature>
<evidence type="ECO:0000259" key="3">
    <source>
        <dbReference type="PROSITE" id="PS50142"/>
    </source>
</evidence>
<evidence type="ECO:0000256" key="1">
    <source>
        <dbReference type="ARBA" id="ARBA00022884"/>
    </source>
</evidence>
<dbReference type="InterPro" id="IPR036389">
    <property type="entry name" value="RNase_III_sf"/>
</dbReference>
<dbReference type="CDD" id="cd00593">
    <property type="entry name" value="RIBOc"/>
    <property type="match status" value="1"/>
</dbReference>
<keyword evidence="1" id="KW-0694">RNA-binding</keyword>
<name>A0A9P4JW87_9PLEO</name>
<dbReference type="PANTHER" id="PTHR11207">
    <property type="entry name" value="RIBONUCLEASE III"/>
    <property type="match status" value="1"/>
</dbReference>
<feature type="compositionally biased region" description="Basic and acidic residues" evidence="2">
    <location>
        <begin position="421"/>
        <end position="435"/>
    </location>
</feature>